<dbReference type="RefSeq" id="YP_004322235.1">
    <property type="nucleotide sequence ID" value="NC_015279.1"/>
</dbReference>
<reference evidence="1 2" key="1">
    <citation type="journal article" date="2010" name="Environ. Microbiol.">
        <title>Genomic analysis of oceanic cyanobacterial myoviruses compared with T4-like myoviruses from diverse hosts and environments.</title>
        <authorList>
            <person name="Sullivan M.B."/>
            <person name="Huang K.H."/>
            <person name="Ignacio-Espinoza J.C."/>
            <person name="Berlin A.M."/>
            <person name="Kelly L."/>
            <person name="Weigele P.R."/>
            <person name="DeFrancesco A.S."/>
            <person name="Kern S.E."/>
            <person name="Thompson L.R."/>
            <person name="Young S."/>
            <person name="Yandava C."/>
            <person name="Fu R."/>
            <person name="Krastins B."/>
            <person name="Chase M."/>
            <person name="Sarracino D."/>
            <person name="Osburne M.S."/>
            <person name="Henn M.R."/>
            <person name="Chisholm S.W."/>
        </authorList>
    </citation>
    <scope>NUCLEOTIDE SEQUENCE [LARGE SCALE GENOMIC DNA]</scope>
    <source>
        <strain evidence="1">8017-1</strain>
    </source>
</reference>
<gene>
    <name evidence="1" type="ORF">SSM2_079</name>
</gene>
<evidence type="ECO:0000313" key="2">
    <source>
        <dbReference type="Proteomes" id="UP000006524"/>
    </source>
</evidence>
<accession>E3SIX3</accession>
<organism evidence="1 2">
    <name type="scientific">Synechococcus phage S-SM2</name>
    <dbReference type="NCBI Taxonomy" id="444860"/>
    <lineage>
        <taxon>Viruses</taxon>
        <taxon>Duplodnaviria</taxon>
        <taxon>Heunggongvirae</taxon>
        <taxon>Uroviricota</taxon>
        <taxon>Caudoviricetes</taxon>
        <taxon>Pantevenvirales</taxon>
        <taxon>Kyanoviridae</taxon>
        <taxon>Nilusvirus</taxon>
        <taxon>Nilusvirus ssm2</taxon>
    </lineage>
</organism>
<name>E3SIX3_9CAUD</name>
<protein>
    <submittedName>
        <fullName evidence="1">Uncharacterized protein</fullName>
    </submittedName>
</protein>
<dbReference type="OrthoDB" id="39994at10239"/>
<keyword evidence="2" id="KW-1185">Reference proteome</keyword>
<dbReference type="KEGG" id="vg:10326711"/>
<evidence type="ECO:0000313" key="1">
    <source>
        <dbReference type="EMBL" id="ADO97421.1"/>
    </source>
</evidence>
<proteinExistence type="predicted"/>
<sequence length="61" mass="7036">MSLSSQETCAAIYKQLFTDAEWQIIDYALSEYQDHLDEDDGEIEIYNSIQAKLNAIFTLTK</sequence>
<dbReference type="EMBL" id="GU071095">
    <property type="protein sequence ID" value="ADO97421.1"/>
    <property type="molecule type" value="Genomic_DNA"/>
</dbReference>
<dbReference type="GeneID" id="10326711"/>
<dbReference type="Proteomes" id="UP000006524">
    <property type="component" value="Segment"/>
</dbReference>